<dbReference type="EMBL" id="GGEC01046472">
    <property type="protein sequence ID" value="MBX26956.1"/>
    <property type="molecule type" value="Transcribed_RNA"/>
</dbReference>
<proteinExistence type="predicted"/>
<organism evidence="1">
    <name type="scientific">Rhizophora mucronata</name>
    <name type="common">Asiatic mangrove</name>
    <dbReference type="NCBI Taxonomy" id="61149"/>
    <lineage>
        <taxon>Eukaryota</taxon>
        <taxon>Viridiplantae</taxon>
        <taxon>Streptophyta</taxon>
        <taxon>Embryophyta</taxon>
        <taxon>Tracheophyta</taxon>
        <taxon>Spermatophyta</taxon>
        <taxon>Magnoliopsida</taxon>
        <taxon>eudicotyledons</taxon>
        <taxon>Gunneridae</taxon>
        <taxon>Pentapetalae</taxon>
        <taxon>rosids</taxon>
        <taxon>fabids</taxon>
        <taxon>Malpighiales</taxon>
        <taxon>Rhizophoraceae</taxon>
        <taxon>Rhizophora</taxon>
    </lineage>
</organism>
<sequence length="89" mass="10119">MLITILAFEVGEESELRTCRQWPDCNSMSSPNVICHATTVRQGDNPPQNKHVVMCKSLIWMTTTALDPRVPLICQLFGCRIYVETHLQT</sequence>
<reference evidence="1" key="1">
    <citation type="submission" date="2018-02" db="EMBL/GenBank/DDBJ databases">
        <title>Rhizophora mucronata_Transcriptome.</title>
        <authorList>
            <person name="Meera S.P."/>
            <person name="Sreeshan A."/>
            <person name="Augustine A."/>
        </authorList>
    </citation>
    <scope>NUCLEOTIDE SEQUENCE</scope>
    <source>
        <tissue evidence="1">Leaf</tissue>
    </source>
</reference>
<name>A0A2P2M9R0_RHIMU</name>
<accession>A0A2P2M9R0</accession>
<dbReference type="AlphaFoldDB" id="A0A2P2M9R0"/>
<evidence type="ECO:0000313" key="1">
    <source>
        <dbReference type="EMBL" id="MBX26956.1"/>
    </source>
</evidence>
<protein>
    <submittedName>
        <fullName evidence="1">Golgin-84</fullName>
    </submittedName>
</protein>